<dbReference type="InterPro" id="IPR001245">
    <property type="entry name" value="Ser-Thr/Tyr_kinase_cat_dom"/>
</dbReference>
<dbReference type="GO" id="GO:0005524">
    <property type="term" value="F:ATP binding"/>
    <property type="evidence" value="ECO:0007669"/>
    <property type="project" value="UniProtKB-UniRule"/>
</dbReference>
<evidence type="ECO:0000313" key="20">
    <source>
        <dbReference type="Proteomes" id="UP000694580"/>
    </source>
</evidence>
<evidence type="ECO:0000256" key="4">
    <source>
        <dbReference type="ARBA" id="ARBA00022741"/>
    </source>
</evidence>
<dbReference type="PANTHER" id="PTHR24418">
    <property type="entry name" value="TYROSINE-PROTEIN KINASE"/>
    <property type="match status" value="1"/>
</dbReference>
<evidence type="ECO:0000256" key="11">
    <source>
        <dbReference type="PROSITE-ProRule" id="PRU00191"/>
    </source>
</evidence>
<evidence type="ECO:0000256" key="10">
    <source>
        <dbReference type="ARBA" id="ARBA00051245"/>
    </source>
</evidence>
<proteinExistence type="inferred from homology"/>
<dbReference type="SMART" id="SM00219">
    <property type="entry name" value="TyrKc"/>
    <property type="match status" value="1"/>
</dbReference>
<gene>
    <name evidence="19" type="primary">ptk6a</name>
</gene>
<dbReference type="Pfam" id="PF07714">
    <property type="entry name" value="PK_Tyr_Ser-Thr"/>
    <property type="match status" value="1"/>
</dbReference>
<dbReference type="Pfam" id="PF14604">
    <property type="entry name" value="SH3_9"/>
    <property type="match status" value="1"/>
</dbReference>
<dbReference type="GO" id="GO:0004715">
    <property type="term" value="F:non-membrane spanning protein tyrosine kinase activity"/>
    <property type="evidence" value="ECO:0007669"/>
    <property type="project" value="UniProtKB-EC"/>
</dbReference>
<evidence type="ECO:0000259" key="16">
    <source>
        <dbReference type="PROSITE" id="PS50001"/>
    </source>
</evidence>
<dbReference type="SMART" id="SM00252">
    <property type="entry name" value="SH2"/>
    <property type="match status" value="1"/>
</dbReference>
<evidence type="ECO:0000256" key="12">
    <source>
        <dbReference type="PROSITE-ProRule" id="PRU00192"/>
    </source>
</evidence>
<protein>
    <recommendedName>
        <fullName evidence="14">Tyrosine-protein kinase</fullName>
        <ecNumber evidence="14">2.7.10.2</ecNumber>
    </recommendedName>
</protein>
<dbReference type="InterPro" id="IPR001452">
    <property type="entry name" value="SH3_domain"/>
</dbReference>
<keyword evidence="5 14" id="KW-0418">Kinase</keyword>
<sequence length="520" mass="58604">MFTCPSWSGLCRRGTDKDAAAGDQQAVEIVWTHEKEPGVGSPPQDETTGFYKALWSFEARDDEEVSFQKDEVLRVTRSSGGWWTAEKIVDGARKVCGFVPHNYLARSNTIDAWFFGQLNRFEAQNQLSAAGDESGVFLVRRSDKDAKGYVLSVGAVAAVKHFKIFQSVDGELYVNPGHRFQSLEELVEHYKHHPLPSTGLLTKPYVLTAALNPPQRRPNTQDLSHHTVDEWELPKSQFALEEQLGGGYFADVYRGRWKGMVNVAVKILKNDSLDHREFQLETQILKKLRHRHLISLLAVCTDAHPFYIITELMEKGNLLRFLQGKSMGLSSLVEMAVEVADGMAYLESQKSIHRDLAARNVLVGEDNICKVADFGLARFVKEPFYLSESKTIPFKWTAPEAISHGRFSSKSDVWSFGVLLYEIYTYGKCPYPGYSNNQVFPLITTGYRMPAPPTCPADIYQIMLVCWSACPEERPDFSELITLLENTTRYDEWRPEGCTDAARPQEGASVAEKRGADVTH</sequence>
<accession>A0AAY4ECV7</accession>
<feature type="binding site" evidence="13">
    <location>
        <position position="266"/>
    </location>
    <ligand>
        <name>ATP</name>
        <dbReference type="ChEBI" id="CHEBI:30616"/>
    </ligand>
</feature>
<evidence type="ECO:0000256" key="1">
    <source>
        <dbReference type="ARBA" id="ARBA00022443"/>
    </source>
</evidence>
<keyword evidence="8 14" id="KW-0829">Tyrosine-protein kinase</keyword>
<dbReference type="Ensembl" id="ENSDCDT00010065755.1">
    <property type="protein sequence ID" value="ENSDCDP00010055159.1"/>
    <property type="gene ID" value="ENSDCDG00010031655.1"/>
</dbReference>
<dbReference type="PRINTS" id="PR00401">
    <property type="entry name" value="SH2DOMAIN"/>
</dbReference>
<dbReference type="PROSITE" id="PS50011">
    <property type="entry name" value="PROTEIN_KINASE_DOM"/>
    <property type="match status" value="1"/>
</dbReference>
<comment type="catalytic activity">
    <reaction evidence="10 14">
        <text>L-tyrosyl-[protein] + ATP = O-phospho-L-tyrosyl-[protein] + ADP + H(+)</text>
        <dbReference type="Rhea" id="RHEA:10596"/>
        <dbReference type="Rhea" id="RHEA-COMP:10136"/>
        <dbReference type="Rhea" id="RHEA-COMP:20101"/>
        <dbReference type="ChEBI" id="CHEBI:15378"/>
        <dbReference type="ChEBI" id="CHEBI:30616"/>
        <dbReference type="ChEBI" id="CHEBI:46858"/>
        <dbReference type="ChEBI" id="CHEBI:61978"/>
        <dbReference type="ChEBI" id="CHEBI:456216"/>
        <dbReference type="EC" id="2.7.10.2"/>
    </reaction>
</comment>
<dbReference type="InterPro" id="IPR017441">
    <property type="entry name" value="Protein_kinase_ATP_BS"/>
</dbReference>
<dbReference type="InterPro" id="IPR011009">
    <property type="entry name" value="Kinase-like_dom_sf"/>
</dbReference>
<dbReference type="GeneTree" id="ENSGT00940000161218"/>
<evidence type="ECO:0000256" key="15">
    <source>
        <dbReference type="SAM" id="MobiDB-lite"/>
    </source>
</evidence>
<dbReference type="SUPFAM" id="SSF56112">
    <property type="entry name" value="Protein kinase-like (PK-like)"/>
    <property type="match status" value="1"/>
</dbReference>
<feature type="domain" description="SH3" evidence="17">
    <location>
        <begin position="46"/>
        <end position="109"/>
    </location>
</feature>
<dbReference type="AlphaFoldDB" id="A0AAY4ECV7"/>
<evidence type="ECO:0000259" key="17">
    <source>
        <dbReference type="PROSITE" id="PS50002"/>
    </source>
</evidence>
<keyword evidence="9" id="KW-0449">Lipoprotein</keyword>
<dbReference type="SMART" id="SM00326">
    <property type="entry name" value="SH3"/>
    <property type="match status" value="1"/>
</dbReference>
<feature type="compositionally biased region" description="Basic and acidic residues" evidence="15">
    <location>
        <begin position="511"/>
        <end position="520"/>
    </location>
</feature>
<evidence type="ECO:0000256" key="14">
    <source>
        <dbReference type="RuleBase" id="RU362096"/>
    </source>
</evidence>
<dbReference type="PRINTS" id="PR00109">
    <property type="entry name" value="TYRKINASE"/>
</dbReference>
<evidence type="ECO:0000256" key="9">
    <source>
        <dbReference type="ARBA" id="ARBA00023288"/>
    </source>
</evidence>
<keyword evidence="3" id="KW-0519">Myristate</keyword>
<evidence type="ECO:0000256" key="3">
    <source>
        <dbReference type="ARBA" id="ARBA00022707"/>
    </source>
</evidence>
<evidence type="ECO:0000256" key="7">
    <source>
        <dbReference type="ARBA" id="ARBA00022999"/>
    </source>
</evidence>
<dbReference type="FunFam" id="1.10.510.10:FF:000554">
    <property type="entry name" value="Predicted protein"/>
    <property type="match status" value="1"/>
</dbReference>
<dbReference type="InterPro" id="IPR000719">
    <property type="entry name" value="Prot_kinase_dom"/>
</dbReference>
<keyword evidence="20" id="KW-1185">Reference proteome</keyword>
<dbReference type="InterPro" id="IPR036028">
    <property type="entry name" value="SH3-like_dom_sf"/>
</dbReference>
<dbReference type="InterPro" id="IPR050198">
    <property type="entry name" value="Non-receptor_tyrosine_kinases"/>
</dbReference>
<dbReference type="InterPro" id="IPR036860">
    <property type="entry name" value="SH2_dom_sf"/>
</dbReference>
<dbReference type="InterPro" id="IPR020635">
    <property type="entry name" value="Tyr_kinase_cat_dom"/>
</dbReference>
<reference evidence="19" key="3">
    <citation type="submission" date="2025-09" db="UniProtKB">
        <authorList>
            <consortium name="Ensembl"/>
        </authorList>
    </citation>
    <scope>IDENTIFICATION</scope>
</reference>
<reference evidence="19 20" key="1">
    <citation type="submission" date="2020-06" db="EMBL/GenBank/DDBJ databases">
        <authorList>
            <consortium name="Wellcome Sanger Institute Data Sharing"/>
        </authorList>
    </citation>
    <scope>NUCLEOTIDE SEQUENCE [LARGE SCALE GENOMIC DNA]</scope>
</reference>
<dbReference type="Gene3D" id="3.30.505.10">
    <property type="entry name" value="SH2 domain"/>
    <property type="match status" value="1"/>
</dbReference>
<feature type="domain" description="SH2" evidence="16">
    <location>
        <begin position="113"/>
        <end position="205"/>
    </location>
</feature>
<dbReference type="PROSITE" id="PS50001">
    <property type="entry name" value="SH2"/>
    <property type="match status" value="1"/>
</dbReference>
<dbReference type="Gene3D" id="2.30.30.40">
    <property type="entry name" value="SH3 Domains"/>
    <property type="match status" value="1"/>
</dbReference>
<feature type="region of interest" description="Disordered" evidence="15">
    <location>
        <begin position="495"/>
        <end position="520"/>
    </location>
</feature>
<dbReference type="EC" id="2.7.10.2" evidence="14"/>
<dbReference type="SUPFAM" id="SSF55550">
    <property type="entry name" value="SH2 domain"/>
    <property type="match status" value="1"/>
</dbReference>
<evidence type="ECO:0000256" key="5">
    <source>
        <dbReference type="ARBA" id="ARBA00022777"/>
    </source>
</evidence>
<name>A0AAY4ECV7_9TELE</name>
<keyword evidence="6 13" id="KW-0067">ATP-binding</keyword>
<dbReference type="InterPro" id="IPR000980">
    <property type="entry name" value="SH2"/>
</dbReference>
<evidence type="ECO:0000256" key="8">
    <source>
        <dbReference type="ARBA" id="ARBA00023137"/>
    </source>
</evidence>
<dbReference type="PROSITE" id="PS00107">
    <property type="entry name" value="PROTEIN_KINASE_ATP"/>
    <property type="match status" value="1"/>
</dbReference>
<evidence type="ECO:0000256" key="13">
    <source>
        <dbReference type="PROSITE-ProRule" id="PRU10141"/>
    </source>
</evidence>
<dbReference type="Gene3D" id="1.10.510.10">
    <property type="entry name" value="Transferase(Phosphotransferase) domain 1"/>
    <property type="match status" value="1"/>
</dbReference>
<keyword evidence="4 13" id="KW-0547">Nucleotide-binding</keyword>
<dbReference type="FunFam" id="3.30.200.20:FF:000053">
    <property type="entry name" value="Tyrosine-protein kinase"/>
    <property type="match status" value="1"/>
</dbReference>
<dbReference type="Pfam" id="PF00017">
    <property type="entry name" value="SH2"/>
    <property type="match status" value="1"/>
</dbReference>
<organism evidence="19 20">
    <name type="scientific">Denticeps clupeoides</name>
    <name type="common">denticle herring</name>
    <dbReference type="NCBI Taxonomy" id="299321"/>
    <lineage>
        <taxon>Eukaryota</taxon>
        <taxon>Metazoa</taxon>
        <taxon>Chordata</taxon>
        <taxon>Craniata</taxon>
        <taxon>Vertebrata</taxon>
        <taxon>Euteleostomi</taxon>
        <taxon>Actinopterygii</taxon>
        <taxon>Neopterygii</taxon>
        <taxon>Teleostei</taxon>
        <taxon>Clupei</taxon>
        <taxon>Clupeiformes</taxon>
        <taxon>Denticipitoidei</taxon>
        <taxon>Denticipitidae</taxon>
        <taxon>Denticeps</taxon>
    </lineage>
</organism>
<dbReference type="Proteomes" id="UP000694580">
    <property type="component" value="Chromosome 10"/>
</dbReference>
<reference evidence="19" key="2">
    <citation type="submission" date="2025-08" db="UniProtKB">
        <authorList>
            <consortium name="Ensembl"/>
        </authorList>
    </citation>
    <scope>IDENTIFICATION</scope>
</reference>
<dbReference type="SUPFAM" id="SSF50044">
    <property type="entry name" value="SH3-domain"/>
    <property type="match status" value="1"/>
</dbReference>
<keyword evidence="7 11" id="KW-0727">SH2 domain</keyword>
<comment type="similarity">
    <text evidence="14">Belongs to the protein kinase superfamily. Tyr protein kinase family.</text>
</comment>
<keyword evidence="2 14" id="KW-0808">Transferase</keyword>
<evidence type="ECO:0000256" key="2">
    <source>
        <dbReference type="ARBA" id="ARBA00022679"/>
    </source>
</evidence>
<evidence type="ECO:0000313" key="19">
    <source>
        <dbReference type="Ensembl" id="ENSDCDP00010055159.1"/>
    </source>
</evidence>
<feature type="domain" description="Protein kinase" evidence="18">
    <location>
        <begin position="238"/>
        <end position="494"/>
    </location>
</feature>
<dbReference type="PROSITE" id="PS50002">
    <property type="entry name" value="SH3"/>
    <property type="match status" value="1"/>
</dbReference>
<evidence type="ECO:0000259" key="18">
    <source>
        <dbReference type="PROSITE" id="PS50011"/>
    </source>
</evidence>
<evidence type="ECO:0000256" key="6">
    <source>
        <dbReference type="ARBA" id="ARBA00022840"/>
    </source>
</evidence>
<keyword evidence="1 12" id="KW-0728">SH3 domain</keyword>